<proteinExistence type="predicted"/>
<sequence length="320" mass="35447">MRHLFLISALTLGAFTITVPTPVNAEAAVTSRYVINGNGVRLRAEPNISSAELDKLSLGTSVTPLQKTTKPSTVNGNTGYWYQIKTDKATGWIFGSFLTPATDNVNTTLELLRGKLKAENLSFEDAVAAYKLADNALPQAKSRNDKGELELDKLLALQHSYDSMPADKIHQSPYVDWYKKYGSISFGDDPSGQYLVSTKPFWALADQYKNDTIGDEIAWRASQQRLGGECEGMIGCASIASQRTDGEYLKRYPKGRYVKPALANVTDNFKYMLQEWNKPEQDASDANLKEWAVILSPQANNPNAKKALGYLKQMQGMTKK</sequence>
<accession>A0AA95HA60</accession>
<reference evidence="3" key="2">
    <citation type="submission" date="2023-04" db="EMBL/GenBank/DDBJ databases">
        <authorList>
            <person name="Beletskiy A.V."/>
            <person name="Mardanov A.V."/>
            <person name="Ravin N.V."/>
        </authorList>
    </citation>
    <scope>NUCLEOTIDE SEQUENCE</scope>
    <source>
        <strain evidence="3">GKL-01</strain>
    </source>
</reference>
<protein>
    <submittedName>
        <fullName evidence="3">SH3 domain-containing protein</fullName>
    </submittedName>
</protein>
<reference evidence="3" key="1">
    <citation type="journal article" date="2023" name="Int. J. Mol. Sci.">
        <title>Metagenomics Revealed a New Genus 'Candidatus Thiocaldithrix dubininis' gen. nov., sp. nov. and a New Species 'Candidatus Thiothrix putei' sp. nov. in the Family Thiotrichaceae, Some Members of Which Have Traits of Both Na+- and H+-Motive Energetics.</title>
        <authorList>
            <person name="Ravin N.V."/>
            <person name="Muntyan M.S."/>
            <person name="Smolyakov D.D."/>
            <person name="Rudenko T.S."/>
            <person name="Beletsky A.V."/>
            <person name="Mardanov A.V."/>
            <person name="Grabovich M.Y."/>
        </authorList>
    </citation>
    <scope>NUCLEOTIDE SEQUENCE</scope>
    <source>
        <strain evidence="3">GKL-01</strain>
    </source>
</reference>
<dbReference type="PROSITE" id="PS51781">
    <property type="entry name" value="SH3B"/>
    <property type="match status" value="1"/>
</dbReference>
<dbReference type="KEGG" id="tdu:QJT80_03325"/>
<dbReference type="Gene3D" id="2.30.30.40">
    <property type="entry name" value="SH3 Domains"/>
    <property type="match status" value="1"/>
</dbReference>
<evidence type="ECO:0000256" key="1">
    <source>
        <dbReference type="SAM" id="SignalP"/>
    </source>
</evidence>
<evidence type="ECO:0000313" key="3">
    <source>
        <dbReference type="EMBL" id="WGZ91509.1"/>
    </source>
</evidence>
<keyword evidence="1" id="KW-0732">Signal</keyword>
<dbReference type="EMBL" id="CP124755">
    <property type="protein sequence ID" value="WGZ91509.1"/>
    <property type="molecule type" value="Genomic_DNA"/>
</dbReference>
<dbReference type="AlphaFoldDB" id="A0AA95HA60"/>
<evidence type="ECO:0000259" key="2">
    <source>
        <dbReference type="PROSITE" id="PS51781"/>
    </source>
</evidence>
<gene>
    <name evidence="3" type="ORF">QJT80_03325</name>
</gene>
<organism evidence="3">
    <name type="scientific">Candidatus Thiocaldithrix dubininis</name>
    <dbReference type="NCBI Taxonomy" id="3080823"/>
    <lineage>
        <taxon>Bacteria</taxon>
        <taxon>Pseudomonadati</taxon>
        <taxon>Pseudomonadota</taxon>
        <taxon>Gammaproteobacteria</taxon>
        <taxon>Thiotrichales</taxon>
        <taxon>Thiotrichaceae</taxon>
        <taxon>Candidatus Thiocaldithrix</taxon>
    </lineage>
</organism>
<dbReference type="Pfam" id="PF08239">
    <property type="entry name" value="SH3_3"/>
    <property type="match status" value="1"/>
</dbReference>
<dbReference type="Proteomes" id="UP001300672">
    <property type="component" value="Chromosome"/>
</dbReference>
<name>A0AA95HA60_9GAMM</name>
<dbReference type="InterPro" id="IPR003646">
    <property type="entry name" value="SH3-like_bac-type"/>
</dbReference>
<feature type="signal peptide" evidence="1">
    <location>
        <begin position="1"/>
        <end position="25"/>
    </location>
</feature>
<feature type="chain" id="PRO_5041729996" evidence="1">
    <location>
        <begin position="26"/>
        <end position="320"/>
    </location>
</feature>
<feature type="domain" description="SH3b" evidence="2">
    <location>
        <begin position="29"/>
        <end position="102"/>
    </location>
</feature>